<evidence type="ECO:0000256" key="1">
    <source>
        <dbReference type="SAM" id="SignalP"/>
    </source>
</evidence>
<comment type="caution">
    <text evidence="2">The sequence shown here is derived from an EMBL/GenBank/DDBJ whole genome shotgun (WGS) entry which is preliminary data.</text>
</comment>
<feature type="signal peptide" evidence="1">
    <location>
        <begin position="1"/>
        <end position="24"/>
    </location>
</feature>
<protein>
    <submittedName>
        <fullName evidence="2">Transporter</fullName>
    </submittedName>
</protein>
<dbReference type="EMBL" id="JACXAJ010000004">
    <property type="protein sequence ID" value="MBD1397768.1"/>
    <property type="molecule type" value="Genomic_DNA"/>
</dbReference>
<dbReference type="RefSeq" id="WP_191183914.1">
    <property type="nucleotide sequence ID" value="NZ_JACXAJ010000004.1"/>
</dbReference>
<dbReference type="InterPro" id="IPR025737">
    <property type="entry name" value="FApF"/>
</dbReference>
<dbReference type="Pfam" id="PF13557">
    <property type="entry name" value="Phenol_MetA_deg"/>
    <property type="match status" value="1"/>
</dbReference>
<dbReference type="Proteomes" id="UP000625551">
    <property type="component" value="Unassembled WGS sequence"/>
</dbReference>
<proteinExistence type="predicted"/>
<sequence length="256" mass="27811">MNSTFTGYLYFLSILIALPGIAQAQEEGEKISTDRPDQSQGPVVVPAKTFQLEAGYFYQKQNSQVKTHAYPTALLRIGLVKGMELRLQSAWKDSVDASGAERKTKGFGPLSIGTKVHLWEASGWRPEAAVLAMVVLPVGSRAFRPDNPEPQIILSLANELPWKTDLTYNLGYGRADGTSSASYSATMARALTQKLTMYVEVFGSKAKGESAAHQGDLGLLYLLLPNLQLDVAAGRRLNKSAPHSFLASGLSVRLPR</sequence>
<keyword evidence="1" id="KW-0732">Signal</keyword>
<evidence type="ECO:0000313" key="2">
    <source>
        <dbReference type="EMBL" id="MBD1397768.1"/>
    </source>
</evidence>
<accession>A0ABR7XJG5</accession>
<name>A0ABR7XJG5_9BACT</name>
<keyword evidence="3" id="KW-1185">Reference proteome</keyword>
<feature type="chain" id="PRO_5046383463" evidence="1">
    <location>
        <begin position="25"/>
        <end position="256"/>
    </location>
</feature>
<evidence type="ECO:0000313" key="3">
    <source>
        <dbReference type="Proteomes" id="UP000625551"/>
    </source>
</evidence>
<gene>
    <name evidence="2" type="ORF">H9Q13_11385</name>
</gene>
<organism evidence="2 3">
    <name type="scientific">Pontibacter aquaedesilientis</name>
    <dbReference type="NCBI Taxonomy" id="2766980"/>
    <lineage>
        <taxon>Bacteria</taxon>
        <taxon>Pseudomonadati</taxon>
        <taxon>Bacteroidota</taxon>
        <taxon>Cytophagia</taxon>
        <taxon>Cytophagales</taxon>
        <taxon>Hymenobacteraceae</taxon>
        <taxon>Pontibacter</taxon>
    </lineage>
</organism>
<reference evidence="2 3" key="1">
    <citation type="submission" date="2020-09" db="EMBL/GenBank/DDBJ databases">
        <title>Genome sequencing and assembly of Pontibacter sp.</title>
        <authorList>
            <person name="Chhetri G."/>
        </authorList>
    </citation>
    <scope>NUCLEOTIDE SEQUENCE [LARGE SCALE GENOMIC DNA]</scope>
    <source>
        <strain evidence="2 3">JH31</strain>
    </source>
</reference>